<accession>A0A6B0UXM7</accession>
<reference evidence="2" key="1">
    <citation type="submission" date="2019-12" db="EMBL/GenBank/DDBJ databases">
        <title>An insight into the sialome of adult female Ixodes ricinus ticks feeding for 6 days.</title>
        <authorList>
            <person name="Perner J."/>
            <person name="Ribeiro J.M.C."/>
        </authorList>
    </citation>
    <scope>NUCLEOTIDE SEQUENCE</scope>
    <source>
        <strain evidence="2">Semi-engorged</strain>
        <tissue evidence="2">Salivary glands</tissue>
    </source>
</reference>
<feature type="compositionally biased region" description="Low complexity" evidence="1">
    <location>
        <begin position="132"/>
        <end position="147"/>
    </location>
</feature>
<dbReference type="EMBL" id="GIFC01011905">
    <property type="protein sequence ID" value="MXU93988.1"/>
    <property type="molecule type" value="Transcribed_RNA"/>
</dbReference>
<evidence type="ECO:0000256" key="1">
    <source>
        <dbReference type="SAM" id="MobiDB-lite"/>
    </source>
</evidence>
<proteinExistence type="predicted"/>
<name>A0A6B0UXM7_IXORI</name>
<evidence type="ECO:0000313" key="2">
    <source>
        <dbReference type="EMBL" id="MXU93988.1"/>
    </source>
</evidence>
<organism evidence="2">
    <name type="scientific">Ixodes ricinus</name>
    <name type="common">Common tick</name>
    <name type="synonym">Acarus ricinus</name>
    <dbReference type="NCBI Taxonomy" id="34613"/>
    <lineage>
        <taxon>Eukaryota</taxon>
        <taxon>Metazoa</taxon>
        <taxon>Ecdysozoa</taxon>
        <taxon>Arthropoda</taxon>
        <taxon>Chelicerata</taxon>
        <taxon>Arachnida</taxon>
        <taxon>Acari</taxon>
        <taxon>Parasitiformes</taxon>
        <taxon>Ixodida</taxon>
        <taxon>Ixodoidea</taxon>
        <taxon>Ixodidae</taxon>
        <taxon>Ixodinae</taxon>
        <taxon>Ixodes</taxon>
    </lineage>
</organism>
<feature type="region of interest" description="Disordered" evidence="1">
    <location>
        <begin position="132"/>
        <end position="155"/>
    </location>
</feature>
<protein>
    <submittedName>
        <fullName evidence="2">Putative secreted protein</fullName>
    </submittedName>
</protein>
<sequence>MQSSVATATSAIVPPLACTFLATGAHSDASVATAQLLKLPSTDSEASSVGLFSGSVCFEKSRGERAQNTTIARSTSTRPTRTPVLRNMLLLCGRSCSWSIRSSYGVDSLPLATRRDGPKYRCAALTAISAGAGPPGSAGCPAAPDDGFGTDCSGT</sequence>
<dbReference type="AlphaFoldDB" id="A0A6B0UXM7"/>